<dbReference type="PANTHER" id="PTHR24031">
    <property type="entry name" value="RNA HELICASE"/>
    <property type="match status" value="1"/>
</dbReference>
<dbReference type="EC" id="3.6.4.13" evidence="8"/>
<dbReference type="Gene3D" id="3.40.50.300">
    <property type="entry name" value="P-loop containing nucleotide triphosphate hydrolases"/>
    <property type="match status" value="2"/>
</dbReference>
<dbReference type="Pfam" id="PF00270">
    <property type="entry name" value="DEAD"/>
    <property type="match status" value="2"/>
</dbReference>
<gene>
    <name evidence="12" type="primary">dbp6</name>
    <name evidence="12" type="ORF">LSUE1_G002444</name>
</gene>
<comment type="catalytic activity">
    <reaction evidence="8">
        <text>ATP + H2O = ADP + phosphate + H(+)</text>
        <dbReference type="Rhea" id="RHEA:13065"/>
        <dbReference type="ChEBI" id="CHEBI:15377"/>
        <dbReference type="ChEBI" id="CHEBI:15378"/>
        <dbReference type="ChEBI" id="CHEBI:30616"/>
        <dbReference type="ChEBI" id="CHEBI:43474"/>
        <dbReference type="ChEBI" id="CHEBI:456216"/>
        <dbReference type="EC" id="3.6.4.13"/>
    </reaction>
</comment>
<dbReference type="InterPro" id="IPR001650">
    <property type="entry name" value="Helicase_C-like"/>
</dbReference>
<dbReference type="AlphaFoldDB" id="A0A8T9CDE9"/>
<accession>A0A8T9CDE9</accession>
<keyword evidence="2 7" id="KW-0378">Hydrolase</keyword>
<dbReference type="CDD" id="cd17956">
    <property type="entry name" value="DEADc_DDX51"/>
    <property type="match status" value="1"/>
</dbReference>
<dbReference type="SUPFAM" id="SSF52540">
    <property type="entry name" value="P-loop containing nucleoside triphosphate hydrolases"/>
    <property type="match status" value="1"/>
</dbReference>
<dbReference type="PROSITE" id="PS51194">
    <property type="entry name" value="HELICASE_CTER"/>
    <property type="match status" value="1"/>
</dbReference>
<keyword evidence="13" id="KW-1185">Reference proteome</keyword>
<evidence type="ECO:0000256" key="5">
    <source>
        <dbReference type="ARBA" id="ARBA00022884"/>
    </source>
</evidence>
<dbReference type="CDD" id="cd18787">
    <property type="entry name" value="SF2_C_DEAD"/>
    <property type="match status" value="1"/>
</dbReference>
<dbReference type="GO" id="GO:0003724">
    <property type="term" value="F:RNA helicase activity"/>
    <property type="evidence" value="ECO:0007669"/>
    <property type="project" value="UniProtKB-EC"/>
</dbReference>
<keyword evidence="1 7" id="KW-0547">Nucleotide-binding</keyword>
<comment type="caution">
    <text evidence="12">The sequence shown here is derived from an EMBL/GenBank/DDBJ whole genome shotgun (WGS) entry which is preliminary data.</text>
</comment>
<evidence type="ECO:0000313" key="13">
    <source>
        <dbReference type="Proteomes" id="UP000469558"/>
    </source>
</evidence>
<feature type="domain" description="Helicase ATP-binding" evidence="10">
    <location>
        <begin position="169"/>
        <end position="411"/>
    </location>
</feature>
<dbReference type="PROSITE" id="PS51192">
    <property type="entry name" value="HELICASE_ATP_BIND_1"/>
    <property type="match status" value="1"/>
</dbReference>
<evidence type="ECO:0000259" key="11">
    <source>
        <dbReference type="PROSITE" id="PS51194"/>
    </source>
</evidence>
<dbReference type="SMART" id="SM00487">
    <property type="entry name" value="DEXDc"/>
    <property type="match status" value="1"/>
</dbReference>
<organism evidence="12 13">
    <name type="scientific">Lachnellula suecica</name>
    <dbReference type="NCBI Taxonomy" id="602035"/>
    <lineage>
        <taxon>Eukaryota</taxon>
        <taxon>Fungi</taxon>
        <taxon>Dikarya</taxon>
        <taxon>Ascomycota</taxon>
        <taxon>Pezizomycotina</taxon>
        <taxon>Leotiomycetes</taxon>
        <taxon>Helotiales</taxon>
        <taxon>Lachnaceae</taxon>
        <taxon>Lachnellula</taxon>
    </lineage>
</organism>
<dbReference type="InterPro" id="IPR027417">
    <property type="entry name" value="P-loop_NTPase"/>
</dbReference>
<evidence type="ECO:0000256" key="3">
    <source>
        <dbReference type="ARBA" id="ARBA00022806"/>
    </source>
</evidence>
<evidence type="ECO:0000256" key="2">
    <source>
        <dbReference type="ARBA" id="ARBA00022801"/>
    </source>
</evidence>
<dbReference type="InterPro" id="IPR000629">
    <property type="entry name" value="RNA-helicase_DEAD-box_CS"/>
</dbReference>
<evidence type="ECO:0000259" key="10">
    <source>
        <dbReference type="PROSITE" id="PS51192"/>
    </source>
</evidence>
<dbReference type="GO" id="GO:0003723">
    <property type="term" value="F:RNA binding"/>
    <property type="evidence" value="ECO:0007669"/>
    <property type="project" value="UniProtKB-UniRule"/>
</dbReference>
<feature type="domain" description="Helicase C-terminal" evidence="11">
    <location>
        <begin position="486"/>
        <end position="644"/>
    </location>
</feature>
<dbReference type="PROSITE" id="PS00039">
    <property type="entry name" value="DEAD_ATP_HELICASE"/>
    <property type="match status" value="1"/>
</dbReference>
<evidence type="ECO:0000256" key="8">
    <source>
        <dbReference type="RuleBase" id="RU365068"/>
    </source>
</evidence>
<feature type="compositionally biased region" description="Basic and acidic residues" evidence="9">
    <location>
        <begin position="50"/>
        <end position="69"/>
    </location>
</feature>
<evidence type="ECO:0000313" key="12">
    <source>
        <dbReference type="EMBL" id="TVY82537.1"/>
    </source>
</evidence>
<comment type="similarity">
    <text evidence="7">Belongs to the DEAD box helicase family.</text>
</comment>
<feature type="region of interest" description="Disordered" evidence="9">
    <location>
        <begin position="1"/>
        <end position="98"/>
    </location>
</feature>
<evidence type="ECO:0000256" key="9">
    <source>
        <dbReference type="SAM" id="MobiDB-lite"/>
    </source>
</evidence>
<proteinExistence type="inferred from homology"/>
<dbReference type="OrthoDB" id="3370at2759"/>
<evidence type="ECO:0000256" key="4">
    <source>
        <dbReference type="ARBA" id="ARBA00022840"/>
    </source>
</evidence>
<keyword evidence="3 7" id="KW-0347">Helicase</keyword>
<comment type="domain">
    <text evidence="8">The Q motif is unique to and characteristic of the DEAD box family of RNA helicases and controls ATP binding and hydrolysis.</text>
</comment>
<name>A0A8T9CDE9_9HELO</name>
<dbReference type="InterPro" id="IPR014001">
    <property type="entry name" value="Helicase_ATP-bd"/>
</dbReference>
<dbReference type="EMBL" id="QGMK01000305">
    <property type="protein sequence ID" value="TVY82537.1"/>
    <property type="molecule type" value="Genomic_DNA"/>
</dbReference>
<reference evidence="12 13" key="1">
    <citation type="submission" date="2018-05" db="EMBL/GenBank/DDBJ databases">
        <title>Genome sequencing and assembly of the regulated plant pathogen Lachnellula willkommii and related sister species for the development of diagnostic species identification markers.</title>
        <authorList>
            <person name="Giroux E."/>
            <person name="Bilodeau G."/>
        </authorList>
    </citation>
    <scope>NUCLEOTIDE SEQUENCE [LARGE SCALE GENOMIC DNA]</scope>
    <source>
        <strain evidence="12 13">CBS 268.59</strain>
    </source>
</reference>
<keyword evidence="4 7" id="KW-0067">ATP-binding</keyword>
<dbReference type="Proteomes" id="UP000469558">
    <property type="component" value="Unassembled WGS sequence"/>
</dbReference>
<protein>
    <recommendedName>
        <fullName evidence="8">ATP-dependent RNA helicase</fullName>
        <ecNumber evidence="8">3.6.4.13</ecNumber>
    </recommendedName>
</protein>
<dbReference type="GO" id="GO:0016787">
    <property type="term" value="F:hydrolase activity"/>
    <property type="evidence" value="ECO:0007669"/>
    <property type="project" value="UniProtKB-KW"/>
</dbReference>
<comment type="function">
    <text evidence="8">RNA helicase.</text>
</comment>
<sequence length="661" mass="72970">MYNRYIPPKKQHAMPPISSPPTPPAPPPPTTTPPPPKRLKTKPPAGEDTIDNRHKTLISKRDKSLRRAETFSTASKSTIDATIEAPEQPTELHDLIPLPQPEPVPEPQITHNASSSLPRWLAAPIRISPNTTAQFADMGIQPSAIKSLSAKGFKKAFAVQAAVLPLLLPGPAQRPGDIIVSAATGSGKTLAYVLPMIEDLSRNVATKLRGIIVMPTRELVTQARDIAEICASAFSTSTDRNEFRKRVKIDTAIGSDSLAKDQSTMMEQHLDYNPVKAQTQEASINEPWIDSGDSVDYDKLFTSQILPALPDHVLEPRSKIDLLICTPGRLVEHLKSTPGFSLEHLKWLVVDEADKLLDQSFQQWLDIVIGQLPQPSNFGRREYIRKIILSATMTRDVGQLNSFKLHRPKLVVLDGKLDSTVSENANEGPEGYVLPSLLAESAIKVEDSDIKPLYLLEILKREKMLDSDRPSRSPTSDETLPLDNLSLSESTEATRGVLIFTKSTENALRLGRLLPLLEPSLANSVATITSTKSTGRQEMLKGFKSGKLSILVASDLVGRGLDLPNLAHVINYDIPTSIKDYVHRVGRTARAGRPGHAWTLFTETEGRWFWHEIGRSSLIQRLNADSKISRLNIKKSHFGEKQREQFQEALDTLGAEAKSSK</sequence>
<keyword evidence="5 8" id="KW-0694">RNA-binding</keyword>
<dbReference type="GO" id="GO:0005524">
    <property type="term" value="F:ATP binding"/>
    <property type="evidence" value="ECO:0007669"/>
    <property type="project" value="UniProtKB-UniRule"/>
</dbReference>
<dbReference type="Pfam" id="PF00271">
    <property type="entry name" value="Helicase_C"/>
    <property type="match status" value="1"/>
</dbReference>
<feature type="compositionally biased region" description="Pro residues" evidence="9">
    <location>
        <begin position="17"/>
        <end position="36"/>
    </location>
</feature>
<feature type="compositionally biased region" description="Polar residues" evidence="9">
    <location>
        <begin position="70"/>
        <end position="80"/>
    </location>
</feature>
<dbReference type="InterPro" id="IPR011545">
    <property type="entry name" value="DEAD/DEAH_box_helicase_dom"/>
</dbReference>
<keyword evidence="6" id="KW-0539">Nucleus</keyword>
<evidence type="ECO:0000256" key="7">
    <source>
        <dbReference type="RuleBase" id="RU000492"/>
    </source>
</evidence>
<evidence type="ECO:0000256" key="6">
    <source>
        <dbReference type="ARBA" id="ARBA00023242"/>
    </source>
</evidence>
<dbReference type="SMART" id="SM00490">
    <property type="entry name" value="HELICc"/>
    <property type="match status" value="1"/>
</dbReference>
<evidence type="ECO:0000256" key="1">
    <source>
        <dbReference type="ARBA" id="ARBA00022741"/>
    </source>
</evidence>